<evidence type="ECO:0000256" key="6">
    <source>
        <dbReference type="ARBA" id="ARBA00023125"/>
    </source>
</evidence>
<evidence type="ECO:0000256" key="8">
    <source>
        <dbReference type="PROSITE-ProRule" id="PRU00169"/>
    </source>
</evidence>
<dbReference type="GO" id="GO:0003677">
    <property type="term" value="F:DNA binding"/>
    <property type="evidence" value="ECO:0007669"/>
    <property type="project" value="UniProtKB-KW"/>
</dbReference>
<evidence type="ECO:0000256" key="3">
    <source>
        <dbReference type="ARBA" id="ARBA00022553"/>
    </source>
</evidence>
<sequence>MLKAMIVDDEEIIRTGLQCLVDWERLGYGIVLEADSGAKALEMAQEHQPEAIIVDIRMPVMNGLELITMLKQMNLQARVIILSGFNDFGYAQEAIEKGVYSYLLKPVNKHKLENLLQQIAAEIHTQQKQADQESVIQHQLQKSLPLLREKFFSFLIYGIADQDEIEEISRLLHFHFTYNGFVVAIGELDEGVYSLDIVESIIASVCCSDNVQYFYDGYRRCIFLINCSTELEGRYECEGLFQLIQNSLNKSVDGGIKFGIGNRYIGLDNASNSFREALQALNRVGKAGVGGIMRFSELKEKEPILLHTFIEYEKKMMLSLETGNLSVSFGLVEEIVVHLEACITLEHNRIEFIRHFFLKMLMRFTKVQMELGLEPSYLLMNEFYSQNELNKSVGIHELKERMKETLAKTYGTIKTLKLNSEKALVHRAKEYMKANYMSEMSLTKIAEVFYMNPTYFSQFFKDESGENYLECLTRIRIEEAKKLLLKDKETKAYDVAGKVGYQDARYFSQVFRKHTGMTPTEFRDCYVRNDEEGDK</sequence>
<evidence type="ECO:0000256" key="4">
    <source>
        <dbReference type="ARBA" id="ARBA00023012"/>
    </source>
</evidence>
<dbReference type="Pfam" id="PF17853">
    <property type="entry name" value="GGDEF_2"/>
    <property type="match status" value="1"/>
</dbReference>
<dbReference type="SMART" id="SM00342">
    <property type="entry name" value="HTH_ARAC"/>
    <property type="match status" value="1"/>
</dbReference>
<keyword evidence="5" id="KW-0805">Transcription regulation</keyword>
<evidence type="ECO:0000256" key="5">
    <source>
        <dbReference type="ARBA" id="ARBA00023015"/>
    </source>
</evidence>
<dbReference type="InterPro" id="IPR020449">
    <property type="entry name" value="Tscrpt_reg_AraC-type_HTH"/>
</dbReference>
<evidence type="ECO:0000313" key="11">
    <source>
        <dbReference type="EMBL" id="GFZ91822.1"/>
    </source>
</evidence>
<reference evidence="12" key="1">
    <citation type="journal article" date="2019" name="Int. J. Syst. Evol. Microbiol.">
        <title>The Global Catalogue of Microorganisms (GCM) 10K type strain sequencing project: providing services to taxonomists for standard genome sequencing and annotation.</title>
        <authorList>
            <consortium name="The Broad Institute Genomics Platform"/>
            <consortium name="The Broad Institute Genome Sequencing Center for Infectious Disease"/>
            <person name="Wu L."/>
            <person name="Ma J."/>
        </authorList>
    </citation>
    <scope>NUCLEOTIDE SEQUENCE [LARGE SCALE GENOMIC DNA]</scope>
    <source>
        <strain evidence="12">CGMCC 1.15043</strain>
    </source>
</reference>
<dbReference type="Gene3D" id="1.10.10.60">
    <property type="entry name" value="Homeodomain-like"/>
    <property type="match status" value="2"/>
</dbReference>
<dbReference type="RefSeq" id="WP_189014820.1">
    <property type="nucleotide sequence ID" value="NZ_BMHE01000024.1"/>
</dbReference>
<accession>A0ABQ1EXM6</accession>
<evidence type="ECO:0000256" key="2">
    <source>
        <dbReference type="ARBA" id="ARBA00022490"/>
    </source>
</evidence>
<proteinExistence type="predicted"/>
<keyword evidence="4" id="KW-0902">Two-component regulatory system</keyword>
<feature type="modified residue" description="4-aspartylphosphate" evidence="8">
    <location>
        <position position="55"/>
    </location>
</feature>
<dbReference type="Pfam" id="PF00072">
    <property type="entry name" value="Response_reg"/>
    <property type="match status" value="1"/>
</dbReference>
<dbReference type="InterPro" id="IPR011006">
    <property type="entry name" value="CheY-like_superfamily"/>
</dbReference>
<dbReference type="EMBL" id="BMHE01000024">
    <property type="protein sequence ID" value="GFZ91822.1"/>
    <property type="molecule type" value="Genomic_DNA"/>
</dbReference>
<keyword evidence="7" id="KW-0804">Transcription</keyword>
<feature type="domain" description="Response regulatory" evidence="10">
    <location>
        <begin position="3"/>
        <end position="120"/>
    </location>
</feature>
<dbReference type="SMART" id="SM00448">
    <property type="entry name" value="REC"/>
    <property type="match status" value="1"/>
</dbReference>
<dbReference type="InterPro" id="IPR009057">
    <property type="entry name" value="Homeodomain-like_sf"/>
</dbReference>
<dbReference type="PANTHER" id="PTHR42713">
    <property type="entry name" value="HISTIDINE KINASE-RELATED"/>
    <property type="match status" value="1"/>
</dbReference>
<dbReference type="PANTHER" id="PTHR42713:SF3">
    <property type="entry name" value="TRANSCRIPTIONAL REGULATORY PROTEIN HPTR"/>
    <property type="match status" value="1"/>
</dbReference>
<keyword evidence="2" id="KW-0963">Cytoplasm</keyword>
<dbReference type="PRINTS" id="PR00032">
    <property type="entry name" value="HTHARAC"/>
</dbReference>
<dbReference type="SUPFAM" id="SSF46689">
    <property type="entry name" value="Homeodomain-like"/>
    <property type="match status" value="2"/>
</dbReference>
<evidence type="ECO:0000256" key="1">
    <source>
        <dbReference type="ARBA" id="ARBA00004496"/>
    </source>
</evidence>
<name>A0ABQ1EXM6_9BACL</name>
<dbReference type="InterPro" id="IPR001789">
    <property type="entry name" value="Sig_transdc_resp-reg_receiver"/>
</dbReference>
<keyword evidence="12" id="KW-1185">Reference proteome</keyword>
<evidence type="ECO:0000256" key="7">
    <source>
        <dbReference type="ARBA" id="ARBA00023163"/>
    </source>
</evidence>
<dbReference type="CDD" id="cd17536">
    <property type="entry name" value="REC_YesN-like"/>
    <property type="match status" value="1"/>
</dbReference>
<organism evidence="11 12">
    <name type="scientific">Paenibacillus marchantiophytorum</name>
    <dbReference type="NCBI Taxonomy" id="1619310"/>
    <lineage>
        <taxon>Bacteria</taxon>
        <taxon>Bacillati</taxon>
        <taxon>Bacillota</taxon>
        <taxon>Bacilli</taxon>
        <taxon>Bacillales</taxon>
        <taxon>Paenibacillaceae</taxon>
        <taxon>Paenibacillus</taxon>
    </lineage>
</organism>
<dbReference type="Gene3D" id="3.40.50.2300">
    <property type="match status" value="1"/>
</dbReference>
<protein>
    <submittedName>
        <fullName evidence="11">DNA-binding response regulator</fullName>
    </submittedName>
</protein>
<keyword evidence="3 8" id="KW-0597">Phosphoprotein</keyword>
<gene>
    <name evidence="11" type="ORF">GCM10008018_42680</name>
</gene>
<comment type="subcellular location">
    <subcellularLocation>
        <location evidence="1">Cytoplasm</location>
    </subcellularLocation>
</comment>
<dbReference type="PROSITE" id="PS50110">
    <property type="entry name" value="RESPONSE_REGULATORY"/>
    <property type="match status" value="1"/>
</dbReference>
<dbReference type="SUPFAM" id="SSF52172">
    <property type="entry name" value="CheY-like"/>
    <property type="match status" value="1"/>
</dbReference>
<dbReference type="InterPro" id="IPR041522">
    <property type="entry name" value="CdaR_GGDEF"/>
</dbReference>
<evidence type="ECO:0000313" key="12">
    <source>
        <dbReference type="Proteomes" id="UP000615455"/>
    </source>
</evidence>
<evidence type="ECO:0000259" key="9">
    <source>
        <dbReference type="PROSITE" id="PS01124"/>
    </source>
</evidence>
<dbReference type="Proteomes" id="UP000615455">
    <property type="component" value="Unassembled WGS sequence"/>
</dbReference>
<dbReference type="Pfam" id="PF12833">
    <property type="entry name" value="HTH_18"/>
    <property type="match status" value="1"/>
</dbReference>
<keyword evidence="6 11" id="KW-0238">DNA-binding</keyword>
<evidence type="ECO:0000259" key="10">
    <source>
        <dbReference type="PROSITE" id="PS50110"/>
    </source>
</evidence>
<feature type="domain" description="HTH araC/xylS-type" evidence="9">
    <location>
        <begin position="426"/>
        <end position="525"/>
    </location>
</feature>
<dbReference type="InterPro" id="IPR018060">
    <property type="entry name" value="HTH_AraC"/>
</dbReference>
<dbReference type="InterPro" id="IPR051552">
    <property type="entry name" value="HptR"/>
</dbReference>
<comment type="caution">
    <text evidence="11">The sequence shown here is derived from an EMBL/GenBank/DDBJ whole genome shotgun (WGS) entry which is preliminary data.</text>
</comment>
<dbReference type="PROSITE" id="PS01124">
    <property type="entry name" value="HTH_ARAC_FAMILY_2"/>
    <property type="match status" value="1"/>
</dbReference>